<dbReference type="Proteomes" id="UP000009374">
    <property type="component" value="Unassembled WGS sequence"/>
</dbReference>
<keyword evidence="11" id="KW-1185">Reference proteome</keyword>
<evidence type="ECO:0000259" key="9">
    <source>
        <dbReference type="PROSITE" id="PS50928"/>
    </source>
</evidence>
<protein>
    <submittedName>
        <fullName evidence="10">Putative oligopeptide ABC transporter</fullName>
    </submittedName>
</protein>
<feature type="domain" description="ABC transmembrane type-1" evidence="9">
    <location>
        <begin position="80"/>
        <end position="265"/>
    </location>
</feature>
<gene>
    <name evidence="10" type="ORF">UBAL3_92050062</name>
</gene>
<keyword evidence="5 8" id="KW-0812">Transmembrane</keyword>
<dbReference type="Pfam" id="PF00528">
    <property type="entry name" value="BPD_transp_1"/>
    <property type="match status" value="1"/>
</dbReference>
<feature type="transmembrane region" description="Helical" evidence="8">
    <location>
        <begin position="140"/>
        <end position="158"/>
    </location>
</feature>
<evidence type="ECO:0000256" key="2">
    <source>
        <dbReference type="ARBA" id="ARBA00022448"/>
    </source>
</evidence>
<dbReference type="EMBL" id="GG693873">
    <property type="protein sequence ID" value="EES52691.1"/>
    <property type="molecule type" value="Genomic_DNA"/>
</dbReference>
<evidence type="ECO:0000256" key="8">
    <source>
        <dbReference type="RuleBase" id="RU363032"/>
    </source>
</evidence>
<keyword evidence="3" id="KW-1003">Cell membrane</keyword>
<dbReference type="AlphaFoldDB" id="C6HXD9"/>
<proteinExistence type="inferred from homology"/>
<reference evidence="10 11" key="1">
    <citation type="journal article" date="2009" name="Appl. Environ. Microbiol.">
        <title>Community genomic and proteomic analyses of chemoautotrophic iron-oxidizing "Leptospirillum rubarum" (Group II) and "Leptospirillum ferrodiazotrophum" (Group III) bacteria in acid mine drainage biofilms.</title>
        <authorList>
            <person name="Goltsman D.S."/>
            <person name="Denef V.J."/>
            <person name="Singer S.W."/>
            <person name="VerBerkmoes N.C."/>
            <person name="Lefsrud M."/>
            <person name="Mueller R.S."/>
            <person name="Dick G.J."/>
            <person name="Sun C.L."/>
            <person name="Wheeler K.E."/>
            <person name="Zemla A."/>
            <person name="Baker B.J."/>
            <person name="Hauser L."/>
            <person name="Land M."/>
            <person name="Shah M.B."/>
            <person name="Thelen M.P."/>
            <person name="Hettich R.L."/>
            <person name="Banfield J.F."/>
        </authorList>
    </citation>
    <scope>NUCLEOTIDE SEQUENCE [LARGE SCALE GENOMIC DNA]</scope>
</reference>
<evidence type="ECO:0000256" key="4">
    <source>
        <dbReference type="ARBA" id="ARBA00022519"/>
    </source>
</evidence>
<evidence type="ECO:0000256" key="7">
    <source>
        <dbReference type="ARBA" id="ARBA00023136"/>
    </source>
</evidence>
<sequence length="276" mass="29840">MSRQSWIDQRSFWTALFPFLLLLSLVLLALLPSRLTGIDPLSQHARLVLAPPLTPGHPLGCDFLGRDLWSRLVSGSLVSLAAGLGVGLLSTLIGGVWGILSGFLGRPWDPVMMRTLEIWYALPEILIATLLMLFLGHGLLAVVVALSIGGWMGVARVLRAETLRLREAIFMDAARATGVSPVRLVLRHFLPNVMPVVAVMVLFRIPGGILGESTLSFLGLGLAPPQASWGVLVNEGWKALPVSAFMLVWPAAFIVLSLVSFQLLADRLARKSGMGR</sequence>
<feature type="transmembrane region" description="Helical" evidence="8">
    <location>
        <begin position="193"/>
        <end position="222"/>
    </location>
</feature>
<name>C6HXD9_9BACT</name>
<evidence type="ECO:0000256" key="1">
    <source>
        <dbReference type="ARBA" id="ARBA00004429"/>
    </source>
</evidence>
<evidence type="ECO:0000313" key="10">
    <source>
        <dbReference type="EMBL" id="EES52691.1"/>
    </source>
</evidence>
<dbReference type="SUPFAM" id="SSF161098">
    <property type="entry name" value="MetI-like"/>
    <property type="match status" value="1"/>
</dbReference>
<dbReference type="InterPro" id="IPR050366">
    <property type="entry name" value="BP-dependent_transpt_permease"/>
</dbReference>
<feature type="transmembrane region" description="Helical" evidence="8">
    <location>
        <begin position="77"/>
        <end position="104"/>
    </location>
</feature>
<keyword evidence="6 8" id="KW-1133">Transmembrane helix</keyword>
<dbReference type="PANTHER" id="PTHR43386:SF2">
    <property type="entry name" value="OLIGOPEPTIDE TRANSPORT SYSTEM PERMEASE PROTEIN OPPC"/>
    <property type="match status" value="1"/>
</dbReference>
<feature type="transmembrane region" description="Helical" evidence="8">
    <location>
        <begin position="242"/>
        <end position="264"/>
    </location>
</feature>
<evidence type="ECO:0000256" key="3">
    <source>
        <dbReference type="ARBA" id="ARBA00022475"/>
    </source>
</evidence>
<evidence type="ECO:0000256" key="6">
    <source>
        <dbReference type="ARBA" id="ARBA00022989"/>
    </source>
</evidence>
<dbReference type="PANTHER" id="PTHR43386">
    <property type="entry name" value="OLIGOPEPTIDE TRANSPORT SYSTEM PERMEASE PROTEIN APPC"/>
    <property type="match status" value="1"/>
</dbReference>
<feature type="transmembrane region" description="Helical" evidence="8">
    <location>
        <begin position="12"/>
        <end position="31"/>
    </location>
</feature>
<keyword evidence="2 8" id="KW-0813">Transport</keyword>
<evidence type="ECO:0000313" key="11">
    <source>
        <dbReference type="Proteomes" id="UP000009374"/>
    </source>
</evidence>
<keyword evidence="7 8" id="KW-0472">Membrane</keyword>
<dbReference type="GO" id="GO:0005886">
    <property type="term" value="C:plasma membrane"/>
    <property type="evidence" value="ECO:0007669"/>
    <property type="project" value="UniProtKB-SubCell"/>
</dbReference>
<feature type="transmembrane region" description="Helical" evidence="8">
    <location>
        <begin position="116"/>
        <end position="134"/>
    </location>
</feature>
<dbReference type="Gene3D" id="1.10.3720.10">
    <property type="entry name" value="MetI-like"/>
    <property type="match status" value="1"/>
</dbReference>
<comment type="subcellular location">
    <subcellularLocation>
        <location evidence="1">Cell inner membrane</location>
        <topology evidence="1">Multi-pass membrane protein</topology>
    </subcellularLocation>
    <subcellularLocation>
        <location evidence="8">Cell membrane</location>
        <topology evidence="8">Multi-pass membrane protein</topology>
    </subcellularLocation>
</comment>
<keyword evidence="4" id="KW-0997">Cell inner membrane</keyword>
<dbReference type="GO" id="GO:0055085">
    <property type="term" value="P:transmembrane transport"/>
    <property type="evidence" value="ECO:0007669"/>
    <property type="project" value="InterPro"/>
</dbReference>
<comment type="similarity">
    <text evidence="8">Belongs to the binding-protein-dependent transport system permease family.</text>
</comment>
<accession>C6HXD9</accession>
<evidence type="ECO:0000256" key="5">
    <source>
        <dbReference type="ARBA" id="ARBA00022692"/>
    </source>
</evidence>
<dbReference type="InterPro" id="IPR000515">
    <property type="entry name" value="MetI-like"/>
</dbReference>
<organism evidence="10 11">
    <name type="scientific">Leptospirillum ferrodiazotrophum</name>
    <dbReference type="NCBI Taxonomy" id="412449"/>
    <lineage>
        <taxon>Bacteria</taxon>
        <taxon>Pseudomonadati</taxon>
        <taxon>Nitrospirota</taxon>
        <taxon>Nitrospiria</taxon>
        <taxon>Nitrospirales</taxon>
        <taxon>Nitrospiraceae</taxon>
        <taxon>Leptospirillum</taxon>
    </lineage>
</organism>
<dbReference type="PROSITE" id="PS50928">
    <property type="entry name" value="ABC_TM1"/>
    <property type="match status" value="1"/>
</dbReference>
<dbReference type="CDD" id="cd06261">
    <property type="entry name" value="TM_PBP2"/>
    <property type="match status" value="1"/>
</dbReference>
<dbReference type="InterPro" id="IPR035906">
    <property type="entry name" value="MetI-like_sf"/>
</dbReference>